<proteinExistence type="predicted"/>
<gene>
    <name evidence="1" type="ORF">SDC9_88439</name>
</gene>
<accession>A0A644ZLL4</accession>
<reference evidence="1" key="1">
    <citation type="submission" date="2019-08" db="EMBL/GenBank/DDBJ databases">
        <authorList>
            <person name="Kucharzyk K."/>
            <person name="Murdoch R.W."/>
            <person name="Higgins S."/>
            <person name="Loffler F."/>
        </authorList>
    </citation>
    <scope>NUCLEOTIDE SEQUENCE</scope>
</reference>
<sequence length="121" mass="12847">MEVPALAEDGDTGGACMNQALQVRIVLGFGISSAGRTEGNQFGVLQGQILGAEEKFQILWIRAGIPSLDETDPQRIQGLDDLELILDGEADALGLAAIAQGGVKQCYLTHRLSPFSCRSEC</sequence>
<evidence type="ECO:0000313" key="1">
    <source>
        <dbReference type="EMBL" id="MPM41780.1"/>
    </source>
</evidence>
<name>A0A644ZLL4_9ZZZZ</name>
<organism evidence="1">
    <name type="scientific">bioreactor metagenome</name>
    <dbReference type="NCBI Taxonomy" id="1076179"/>
    <lineage>
        <taxon>unclassified sequences</taxon>
        <taxon>metagenomes</taxon>
        <taxon>ecological metagenomes</taxon>
    </lineage>
</organism>
<protein>
    <submittedName>
        <fullName evidence="1">Uncharacterized protein</fullName>
    </submittedName>
</protein>
<dbReference type="AlphaFoldDB" id="A0A644ZLL4"/>
<comment type="caution">
    <text evidence="1">The sequence shown here is derived from an EMBL/GenBank/DDBJ whole genome shotgun (WGS) entry which is preliminary data.</text>
</comment>
<dbReference type="EMBL" id="VSSQ01009488">
    <property type="protein sequence ID" value="MPM41780.1"/>
    <property type="molecule type" value="Genomic_DNA"/>
</dbReference>